<dbReference type="PANTHER" id="PTHR11014">
    <property type="entry name" value="PEPTIDASE M20 FAMILY MEMBER"/>
    <property type="match status" value="1"/>
</dbReference>
<dbReference type="InterPro" id="IPR011650">
    <property type="entry name" value="Peptidase_M20_dimer"/>
</dbReference>
<dbReference type="NCBIfam" id="TIGR01891">
    <property type="entry name" value="amidohydrolases"/>
    <property type="match status" value="1"/>
</dbReference>
<dbReference type="AlphaFoldDB" id="T1ASD9"/>
<reference evidence="3" key="1">
    <citation type="submission" date="2013-08" db="EMBL/GenBank/DDBJ databases">
        <authorList>
            <person name="Mendez C."/>
            <person name="Richter M."/>
            <person name="Ferrer M."/>
            <person name="Sanchez J."/>
        </authorList>
    </citation>
    <scope>NUCLEOTIDE SEQUENCE</scope>
</reference>
<accession>T1ASD9</accession>
<gene>
    <name evidence="3" type="ORF">B1B_07837</name>
</gene>
<dbReference type="SUPFAM" id="SSF55031">
    <property type="entry name" value="Bacterial exopeptidase dimerisation domain"/>
    <property type="match status" value="1"/>
</dbReference>
<dbReference type="Pfam" id="PF07687">
    <property type="entry name" value="M20_dimer"/>
    <property type="match status" value="1"/>
</dbReference>
<evidence type="ECO:0000313" key="3">
    <source>
        <dbReference type="EMBL" id="EQD60287.1"/>
    </source>
</evidence>
<dbReference type="GO" id="GO:0016787">
    <property type="term" value="F:hydrolase activity"/>
    <property type="evidence" value="ECO:0007669"/>
    <property type="project" value="UniProtKB-KW"/>
</dbReference>
<keyword evidence="1" id="KW-0378">Hydrolase</keyword>
<dbReference type="InterPro" id="IPR017439">
    <property type="entry name" value="Amidohydrolase"/>
</dbReference>
<feature type="non-terminal residue" evidence="3">
    <location>
        <position position="1"/>
    </location>
</feature>
<dbReference type="EMBL" id="AUZY01005018">
    <property type="protein sequence ID" value="EQD60287.1"/>
    <property type="molecule type" value="Genomic_DNA"/>
</dbReference>
<dbReference type="SUPFAM" id="SSF53187">
    <property type="entry name" value="Zn-dependent exopeptidases"/>
    <property type="match status" value="1"/>
</dbReference>
<reference evidence="3" key="2">
    <citation type="journal article" date="2014" name="ISME J.">
        <title>Microbial stratification in low pH oxic and suboxic macroscopic growths along an acid mine drainage.</title>
        <authorList>
            <person name="Mendez-Garcia C."/>
            <person name="Mesa V."/>
            <person name="Sprenger R.R."/>
            <person name="Richter M."/>
            <person name="Diez M.S."/>
            <person name="Solano J."/>
            <person name="Bargiela R."/>
            <person name="Golyshina O.V."/>
            <person name="Manteca A."/>
            <person name="Ramos J.L."/>
            <person name="Gallego J.R."/>
            <person name="Llorente I."/>
            <person name="Martins Dos Santos V.A."/>
            <person name="Jensen O.N."/>
            <person name="Pelaez A.I."/>
            <person name="Sanchez J."/>
            <person name="Ferrer M."/>
        </authorList>
    </citation>
    <scope>NUCLEOTIDE SEQUENCE</scope>
</reference>
<comment type="caution">
    <text evidence="3">The sequence shown here is derived from an EMBL/GenBank/DDBJ whole genome shotgun (WGS) entry which is preliminary data.</text>
</comment>
<dbReference type="InterPro" id="IPR002933">
    <property type="entry name" value="Peptidase_M20"/>
</dbReference>
<name>T1ASD9_9ZZZZ</name>
<evidence type="ECO:0000259" key="2">
    <source>
        <dbReference type="Pfam" id="PF07687"/>
    </source>
</evidence>
<dbReference type="CDD" id="cd03886">
    <property type="entry name" value="M20_Acy1"/>
    <property type="match status" value="1"/>
</dbReference>
<organism evidence="3">
    <name type="scientific">mine drainage metagenome</name>
    <dbReference type="NCBI Taxonomy" id="410659"/>
    <lineage>
        <taxon>unclassified sequences</taxon>
        <taxon>metagenomes</taxon>
        <taxon>ecological metagenomes</taxon>
    </lineage>
</organism>
<dbReference type="InterPro" id="IPR036264">
    <property type="entry name" value="Bact_exopeptidase_dim_dom"/>
</dbReference>
<dbReference type="PANTHER" id="PTHR11014:SF63">
    <property type="entry name" value="METALLOPEPTIDASE, PUTATIVE (AFU_ORTHOLOGUE AFUA_6G09600)-RELATED"/>
    <property type="match status" value="1"/>
</dbReference>
<dbReference type="Pfam" id="PF01546">
    <property type="entry name" value="Peptidase_M20"/>
    <property type="match status" value="1"/>
</dbReference>
<evidence type="ECO:0000256" key="1">
    <source>
        <dbReference type="ARBA" id="ARBA00022801"/>
    </source>
</evidence>
<feature type="domain" description="Peptidase M20 dimerisation" evidence="2">
    <location>
        <begin position="115"/>
        <end position="210"/>
    </location>
</feature>
<dbReference type="Gene3D" id="3.30.70.360">
    <property type="match status" value="1"/>
</dbReference>
<dbReference type="FunFam" id="3.30.70.360:FF:000001">
    <property type="entry name" value="N-acetyldiaminopimelate deacetylase"/>
    <property type="match status" value="1"/>
</dbReference>
<proteinExistence type="predicted"/>
<protein>
    <submittedName>
        <fullName evidence="3">Peptidase, M20D family</fullName>
    </submittedName>
</protein>
<dbReference type="Gene3D" id="3.40.630.10">
    <property type="entry name" value="Zn peptidases"/>
    <property type="match status" value="1"/>
</dbReference>
<sequence>LRADMEPCRYRATGLPFASRFPGRMHACGHDVHMASLLGAAAMLQRAPRPLGGPVKLIFQPAEEEGEVGGALSLIAQGCLERPTVDFVVGQHVFPGVPLGRIGWKVGPMMAAADAFRIRVRGRGGHAATPHQGPDAILVASEIVVGLQALVSRVRDPLDPAVVSVGQIHGGTRNNILPDEVVLEGTVRTLSAATRSMLESALRRRVRAIASSLGASVRIDYIHGYPAVVNDAGATATVARALVQEFGRDRVVEIPQPMMGAEDFARYLERVPGTFLRLGVGTASESASLHSATFAPDERSLVVGAATLVAAADGLQRGLE</sequence>